<protein>
    <submittedName>
        <fullName evidence="1">AAEL017383-PA</fullName>
    </submittedName>
</protein>
<accession>J9HT54</accession>
<dbReference type="EMBL" id="CH477605">
    <property type="protein sequence ID" value="EJY57823.1"/>
    <property type="molecule type" value="Genomic_DNA"/>
</dbReference>
<evidence type="ECO:0000313" key="2">
    <source>
        <dbReference type="Proteomes" id="UP000682892"/>
    </source>
</evidence>
<proteinExistence type="predicted"/>
<reference evidence="1" key="2">
    <citation type="journal article" date="2007" name="Science">
        <title>Genome sequence of Aedes aegypti, a major arbovirus vector.</title>
        <authorList>
            <person name="Nene V."/>
            <person name="Wortman J.R."/>
            <person name="Lawson D."/>
            <person name="Haas B."/>
            <person name="Kodira C."/>
            <person name="Tu Z.J."/>
            <person name="Loftus B."/>
            <person name="Xi Z."/>
            <person name="Megy K."/>
            <person name="Grabherr M."/>
            <person name="Ren Q."/>
            <person name="Zdobnov E.M."/>
            <person name="Lobo N.F."/>
            <person name="Campbell K.S."/>
            <person name="Brown S.E."/>
            <person name="Bonaldo M.F."/>
            <person name="Zhu J."/>
            <person name="Sinkins S.P."/>
            <person name="Hogenkamp D.G."/>
            <person name="Amedeo P."/>
            <person name="Arensburger P."/>
            <person name="Atkinson P.W."/>
            <person name="Bidwell S."/>
            <person name="Biedler J."/>
            <person name="Birney E."/>
            <person name="Bruggner R.V."/>
            <person name="Costas J."/>
            <person name="Coy M.R."/>
            <person name="Crabtree J."/>
            <person name="Crawford M."/>
            <person name="Debruyn B."/>
            <person name="Decaprio D."/>
            <person name="Eiglmeier K."/>
            <person name="Eisenstadt E."/>
            <person name="El-Dorry H."/>
            <person name="Gelbart W.M."/>
            <person name="Gomes S.L."/>
            <person name="Hammond M."/>
            <person name="Hannick L.I."/>
            <person name="Hogan J.R."/>
            <person name="Holmes M.H."/>
            <person name="Jaffe D."/>
            <person name="Johnston J.S."/>
            <person name="Kennedy R.C."/>
            <person name="Koo H."/>
            <person name="Kravitz S."/>
            <person name="Kriventseva E.V."/>
            <person name="Kulp D."/>
            <person name="Labutti K."/>
            <person name="Lee E."/>
            <person name="Li S."/>
            <person name="Lovin D.D."/>
            <person name="Mao C."/>
            <person name="Mauceli E."/>
            <person name="Menck C.F."/>
            <person name="Miller J.R."/>
            <person name="Montgomery P."/>
            <person name="Mori A."/>
            <person name="Nascimento A.L."/>
            <person name="Naveira H.F."/>
            <person name="Nusbaum C."/>
            <person name="O'leary S."/>
            <person name="Orvis J."/>
            <person name="Pertea M."/>
            <person name="Quesneville H."/>
            <person name="Reidenbach K.R."/>
            <person name="Rogers Y.H."/>
            <person name="Roth C.W."/>
            <person name="Schneider J.R."/>
            <person name="Schatz M."/>
            <person name="Shumway M."/>
            <person name="Stanke M."/>
            <person name="Stinson E.O."/>
            <person name="Tubio J.M."/>
            <person name="Vanzee J.P."/>
            <person name="Verjovski-Almeida S."/>
            <person name="Werner D."/>
            <person name="White O."/>
            <person name="Wyder S."/>
            <person name="Zeng Q."/>
            <person name="Zhao Q."/>
            <person name="Zhao Y."/>
            <person name="Hill C.A."/>
            <person name="Raikhel A.S."/>
            <person name="Soares M.B."/>
            <person name="Knudson D.L."/>
            <person name="Lee N.H."/>
            <person name="Galagan J."/>
            <person name="Salzberg S.L."/>
            <person name="Paulsen I.T."/>
            <person name="Dimopoulos G."/>
            <person name="Collins F.H."/>
            <person name="Birren B."/>
            <person name="Fraser-Liggett C.M."/>
            <person name="Severson D.W."/>
        </authorList>
    </citation>
    <scope>NUCLEOTIDE SEQUENCE [LARGE SCALE GENOMIC DNA]</scope>
    <source>
        <strain evidence="1">Liverpool</strain>
    </source>
</reference>
<name>J9HT54_AEDAE</name>
<organism evidence="1 2">
    <name type="scientific">Aedes aegypti</name>
    <name type="common">Yellowfever mosquito</name>
    <name type="synonym">Culex aegypti</name>
    <dbReference type="NCBI Taxonomy" id="7159"/>
    <lineage>
        <taxon>Eukaryota</taxon>
        <taxon>Metazoa</taxon>
        <taxon>Ecdysozoa</taxon>
        <taxon>Arthropoda</taxon>
        <taxon>Hexapoda</taxon>
        <taxon>Insecta</taxon>
        <taxon>Pterygota</taxon>
        <taxon>Neoptera</taxon>
        <taxon>Endopterygota</taxon>
        <taxon>Diptera</taxon>
        <taxon>Nematocera</taxon>
        <taxon>Culicoidea</taxon>
        <taxon>Culicidae</taxon>
        <taxon>Culicinae</taxon>
        <taxon>Aedini</taxon>
        <taxon>Aedes</taxon>
        <taxon>Stegomyia</taxon>
    </lineage>
</organism>
<sequence length="58" mass="7044">MFSIRKVVHTPSTFTFIQKVEQPVLHINFMKLIFNNQEISRILLNIRNDFFFFKKLDV</sequence>
<dbReference type="HOGENOM" id="CLU_2980887_0_0_1"/>
<reference evidence="1" key="1">
    <citation type="submission" date="2005-10" db="EMBL/GenBank/DDBJ databases">
        <authorList>
            <person name="Loftus B.J."/>
            <person name="Nene V.M."/>
            <person name="Hannick L.I."/>
            <person name="Bidwell S."/>
            <person name="Haas B."/>
            <person name="Amedeo P."/>
            <person name="Orvis J."/>
            <person name="Wortman J.R."/>
            <person name="White O.R."/>
            <person name="Salzberg S."/>
            <person name="Shumway M."/>
            <person name="Koo H."/>
            <person name="Zhao Y."/>
            <person name="Holmes M."/>
            <person name="Miller J."/>
            <person name="Schatz M."/>
            <person name="Pop M."/>
            <person name="Pai G."/>
            <person name="Utterback T."/>
            <person name="Rogers Y.-H."/>
            <person name="Kravitz S."/>
            <person name="Fraser C.M."/>
        </authorList>
    </citation>
    <scope>NUCLEOTIDE SEQUENCE</scope>
    <source>
        <strain evidence="1">Liverpool</strain>
    </source>
</reference>
<dbReference type="Proteomes" id="UP000682892">
    <property type="component" value="Unassembled WGS sequence"/>
</dbReference>
<dbReference type="PaxDb" id="7159-AAEL017383-PA"/>
<reference evidence="1" key="3">
    <citation type="submission" date="2012-09" db="EMBL/GenBank/DDBJ databases">
        <authorList>
            <consortium name="VectorBase"/>
        </authorList>
    </citation>
    <scope>NUCLEOTIDE SEQUENCE</scope>
    <source>
        <strain evidence="1">Liverpool</strain>
    </source>
</reference>
<evidence type="ECO:0000313" key="1">
    <source>
        <dbReference type="EMBL" id="EJY57823.1"/>
    </source>
</evidence>
<dbReference type="AlphaFoldDB" id="J9HT54"/>
<gene>
    <name evidence="1" type="ORF">AaeL_AAEL017383</name>
</gene>